<dbReference type="InterPro" id="IPR025277">
    <property type="entry name" value="Apiosidase-like_cat_dom"/>
</dbReference>
<evidence type="ECO:0000313" key="5">
    <source>
        <dbReference type="Proteomes" id="UP000264217"/>
    </source>
</evidence>
<feature type="signal peptide" evidence="1">
    <location>
        <begin position="1"/>
        <end position="19"/>
    </location>
</feature>
<proteinExistence type="predicted"/>
<dbReference type="EMBL" id="QWDC01000001">
    <property type="protein sequence ID" value="RFZ95790.1"/>
    <property type="molecule type" value="Genomic_DNA"/>
</dbReference>
<evidence type="ECO:0000259" key="3">
    <source>
        <dbReference type="Pfam" id="PF13204"/>
    </source>
</evidence>
<gene>
    <name evidence="4" type="ORF">D0C36_02700</name>
</gene>
<dbReference type="InterPro" id="IPR024749">
    <property type="entry name" value="Collagen-bd_put"/>
</dbReference>
<feature type="chain" id="PRO_5017010153" evidence="1">
    <location>
        <begin position="20"/>
        <end position="449"/>
    </location>
</feature>
<dbReference type="SUPFAM" id="SSF51445">
    <property type="entry name" value="(Trans)glycosidases"/>
    <property type="match status" value="1"/>
</dbReference>
<dbReference type="OrthoDB" id="59486at2"/>
<dbReference type="AlphaFoldDB" id="A0A372P0A8"/>
<feature type="domain" description="Putative collagen-binding" evidence="2">
    <location>
        <begin position="350"/>
        <end position="440"/>
    </location>
</feature>
<dbReference type="Pfam" id="PF12904">
    <property type="entry name" value="Collagen_bind_2"/>
    <property type="match status" value="1"/>
</dbReference>
<reference evidence="4 5" key="1">
    <citation type="submission" date="2018-08" db="EMBL/GenBank/DDBJ databases">
        <title>Mucilaginibacter sp. MYSH2.</title>
        <authorList>
            <person name="Seo T."/>
        </authorList>
    </citation>
    <scope>NUCLEOTIDE SEQUENCE [LARGE SCALE GENOMIC DNA]</scope>
    <source>
        <strain evidence="4 5">MYSH2</strain>
    </source>
</reference>
<feature type="domain" description="Apiosidase-like catalytic" evidence="3">
    <location>
        <begin position="25"/>
        <end position="347"/>
    </location>
</feature>
<protein>
    <submittedName>
        <fullName evidence="4">DUF4038 domain-containing protein</fullName>
    </submittedName>
</protein>
<keyword evidence="1" id="KW-0732">Signal</keyword>
<accession>A0A372P0A8</accession>
<dbReference type="Proteomes" id="UP000264217">
    <property type="component" value="Unassembled WGS sequence"/>
</dbReference>
<evidence type="ECO:0000313" key="4">
    <source>
        <dbReference type="EMBL" id="RFZ95790.1"/>
    </source>
</evidence>
<dbReference type="PANTHER" id="PTHR37836">
    <property type="entry name" value="LMO1036 PROTEIN"/>
    <property type="match status" value="1"/>
</dbReference>
<dbReference type="Gene3D" id="3.20.20.80">
    <property type="entry name" value="Glycosidases"/>
    <property type="match status" value="1"/>
</dbReference>
<keyword evidence="5" id="KW-1185">Reference proteome</keyword>
<evidence type="ECO:0000259" key="2">
    <source>
        <dbReference type="Pfam" id="PF12904"/>
    </source>
</evidence>
<dbReference type="RefSeq" id="WP_117391340.1">
    <property type="nucleotide sequence ID" value="NZ_QWDC01000001.1"/>
</dbReference>
<name>A0A372P0A8_9SPHI</name>
<evidence type="ECO:0000256" key="1">
    <source>
        <dbReference type="SAM" id="SignalP"/>
    </source>
</evidence>
<comment type="caution">
    <text evidence="4">The sequence shown here is derived from an EMBL/GenBank/DDBJ whole genome shotgun (WGS) entry which is preliminary data.</text>
</comment>
<dbReference type="PANTHER" id="PTHR37836:SF3">
    <property type="entry name" value="ENDOGLUCANASE"/>
    <property type="match status" value="1"/>
</dbReference>
<sequence>MRKYILLFVFLISFFNAHAQFSVSADKHYLLRDGKPFTWIGDTAWELFHRLNREDADRYLKKRAEQGFTVVQAVALAELDGIRAPNAYGEKPLIDEKLTKPNEKYFEHVDWIINKAAEYGITIGFLPTWADKLDAGTWGKGPEILNVQDGATYATWLAKRYKNKKNIIWILGGDRQPRGEQDIAVWRAMGKAIMKVTNNKAIITYHCQPNQLGSAEWFRNEDWFAFNMFQTGHCRDTPVYDRINASYNATPTKPTIDGEPIYEDHPVCFNVKDLGTSSAYDVRKSAYLDLLSGAFGHTYGCHDIWQMYSPKHEPLNGPHMFWYEALDLPGANQMRYVRRLIEARPMLDRVPDQTLIQEGDRPAPERIQAARGKDYAFVYSAEGKPFTVLANKVSGDKLTAYWYNPRDGKVKEAGQVSNKQKNKFTPPTNGYGQDWVLVLDDAAKGYKTP</sequence>
<dbReference type="InterPro" id="IPR017853">
    <property type="entry name" value="GH"/>
</dbReference>
<organism evidence="4 5">
    <name type="scientific">Mucilaginibacter conchicola</name>
    <dbReference type="NCBI Taxonomy" id="2303333"/>
    <lineage>
        <taxon>Bacteria</taxon>
        <taxon>Pseudomonadati</taxon>
        <taxon>Bacteroidota</taxon>
        <taxon>Sphingobacteriia</taxon>
        <taxon>Sphingobacteriales</taxon>
        <taxon>Sphingobacteriaceae</taxon>
        <taxon>Mucilaginibacter</taxon>
    </lineage>
</organism>
<dbReference type="Pfam" id="PF13204">
    <property type="entry name" value="Apiosidase"/>
    <property type="match status" value="1"/>
</dbReference>